<dbReference type="InterPro" id="IPR020536">
    <property type="entry name" value="ThiI_AANH"/>
</dbReference>
<dbReference type="Pfam" id="PF02568">
    <property type="entry name" value="ThiI"/>
    <property type="match status" value="1"/>
</dbReference>
<dbReference type="SUPFAM" id="SSF52402">
    <property type="entry name" value="Adenine nucleotide alpha hydrolases-like"/>
    <property type="match status" value="1"/>
</dbReference>
<feature type="domain" description="Thil AANH" evidence="4">
    <location>
        <begin position="9"/>
        <end position="53"/>
    </location>
</feature>
<dbReference type="GO" id="GO:0005524">
    <property type="term" value="F:ATP binding"/>
    <property type="evidence" value="ECO:0007669"/>
    <property type="project" value="UniProtKB-KW"/>
</dbReference>
<evidence type="ECO:0000313" key="7">
    <source>
        <dbReference type="Proteomes" id="UP000269883"/>
    </source>
</evidence>
<dbReference type="Proteomes" id="UP000269883">
    <property type="component" value="Chromosome"/>
</dbReference>
<sequence length="353" mass="38962">MTKTNQKYDAVALFSAGLDSLLAAKVIMAQGLSVKCLHFTSPFFGKPDKVAHWRDIYGLDIEAVDIGDAYVKMMLAGPKYGFGKYFNPCVDCKIIMLSHARRMMEHYGAKFIITGEVIGQRPMSQRRDAMNSVRNESETKDILLRPLCAKRLDPTPMEESGLVDRERLHGIGGRGRNDQLAMAKEFGITEIPTPGGGCLLTEPASARRYGPVFEHIDNPSANDFHLANSGRQLWAGTHWLSMGRNEASNNALTRLARKDDLLFDVQDFPGPLGLGRQIGDDWPDSAVAEAAALVASYSPKAVKSAEPVIVIVTHKGAQRTVTVEPSRTPSMGWAETTWNDSKPTRNRMDTQDR</sequence>
<protein>
    <submittedName>
        <fullName evidence="6">Thiamine biosynthesis protein</fullName>
    </submittedName>
</protein>
<organism evidence="6 7">
    <name type="scientific">Desulfovibrio ferrophilus</name>
    <dbReference type="NCBI Taxonomy" id="241368"/>
    <lineage>
        <taxon>Bacteria</taxon>
        <taxon>Pseudomonadati</taxon>
        <taxon>Thermodesulfobacteriota</taxon>
        <taxon>Desulfovibrionia</taxon>
        <taxon>Desulfovibrionales</taxon>
        <taxon>Desulfovibrionaceae</taxon>
        <taxon>Desulfovibrio</taxon>
    </lineage>
</organism>
<feature type="compositionally biased region" description="Basic and acidic residues" evidence="3">
    <location>
        <begin position="342"/>
        <end position="353"/>
    </location>
</feature>
<dbReference type="InterPro" id="IPR059101">
    <property type="entry name" value="NFACT-R_2"/>
</dbReference>
<feature type="region of interest" description="Disordered" evidence="3">
    <location>
        <begin position="321"/>
        <end position="353"/>
    </location>
</feature>
<proteinExistence type="predicted"/>
<dbReference type="InterPro" id="IPR014729">
    <property type="entry name" value="Rossmann-like_a/b/a_fold"/>
</dbReference>
<dbReference type="AlphaFoldDB" id="A0A2Z6B0I0"/>
<evidence type="ECO:0000256" key="2">
    <source>
        <dbReference type="ARBA" id="ARBA00022840"/>
    </source>
</evidence>
<name>A0A2Z6B0I0_9BACT</name>
<dbReference type="Pfam" id="PF18297">
    <property type="entry name" value="NFACT-R_2"/>
    <property type="match status" value="1"/>
</dbReference>
<evidence type="ECO:0000259" key="5">
    <source>
        <dbReference type="Pfam" id="PF18297"/>
    </source>
</evidence>
<dbReference type="GO" id="GO:0004810">
    <property type="term" value="F:CCA tRNA nucleotidyltransferase activity"/>
    <property type="evidence" value="ECO:0007669"/>
    <property type="project" value="InterPro"/>
</dbReference>
<keyword evidence="7" id="KW-1185">Reference proteome</keyword>
<evidence type="ECO:0000256" key="1">
    <source>
        <dbReference type="ARBA" id="ARBA00022741"/>
    </source>
</evidence>
<dbReference type="OrthoDB" id="9781887at2"/>
<dbReference type="RefSeq" id="WP_126379575.1">
    <property type="nucleotide sequence ID" value="NZ_AP017378.1"/>
</dbReference>
<evidence type="ECO:0000313" key="6">
    <source>
        <dbReference type="EMBL" id="BBD08984.1"/>
    </source>
</evidence>
<evidence type="ECO:0000256" key="3">
    <source>
        <dbReference type="SAM" id="MobiDB-lite"/>
    </source>
</evidence>
<evidence type="ECO:0000259" key="4">
    <source>
        <dbReference type="Pfam" id="PF02568"/>
    </source>
</evidence>
<dbReference type="PANTHER" id="PTHR11933:SF6">
    <property type="entry name" value="THIL AANH DOMAIN-CONTAINING PROTEIN"/>
    <property type="match status" value="1"/>
</dbReference>
<reference evidence="6 7" key="1">
    <citation type="journal article" date="2018" name="Sci. Adv.">
        <title>Multi-heme cytochromes provide a pathway for survival in energy-limited environments.</title>
        <authorList>
            <person name="Deng X."/>
            <person name="Dohmae N."/>
            <person name="Nealson K.H."/>
            <person name="Hashimoto K."/>
            <person name="Okamoto A."/>
        </authorList>
    </citation>
    <scope>NUCLEOTIDE SEQUENCE [LARGE SCALE GENOMIC DNA]</scope>
    <source>
        <strain evidence="6 7">IS5</strain>
    </source>
</reference>
<keyword evidence="1" id="KW-0547">Nucleotide-binding</keyword>
<accession>A0A2Z6B0I0</accession>
<keyword evidence="2" id="KW-0067">ATP-binding</keyword>
<dbReference type="Gene3D" id="3.40.50.620">
    <property type="entry name" value="HUPs"/>
    <property type="match status" value="1"/>
</dbReference>
<gene>
    <name evidence="6" type="ORF">DFE_2258</name>
</gene>
<dbReference type="PANTHER" id="PTHR11933">
    <property type="entry name" value="TRNA 5-METHYLAMINOMETHYL-2-THIOURIDYLATE -METHYLTRANSFERASE"/>
    <property type="match status" value="1"/>
</dbReference>
<feature type="domain" description="NFACT protein RNA binding" evidence="5">
    <location>
        <begin position="242"/>
        <end position="326"/>
    </location>
</feature>
<dbReference type="EMBL" id="AP017378">
    <property type="protein sequence ID" value="BBD08984.1"/>
    <property type="molecule type" value="Genomic_DNA"/>
</dbReference>
<dbReference type="KEGG" id="dfl:DFE_2258"/>